<feature type="transmembrane region" description="Helical" evidence="6">
    <location>
        <begin position="41"/>
        <end position="64"/>
    </location>
</feature>
<evidence type="ECO:0000313" key="7">
    <source>
        <dbReference type="EMBL" id="MBF4768249.1"/>
    </source>
</evidence>
<feature type="transmembrane region" description="Helical" evidence="6">
    <location>
        <begin position="6"/>
        <end position="29"/>
    </location>
</feature>
<gene>
    <name evidence="7" type="ORF">ISU10_10755</name>
</gene>
<feature type="transmembrane region" description="Helical" evidence="6">
    <location>
        <begin position="150"/>
        <end position="175"/>
    </location>
</feature>
<evidence type="ECO:0000313" key="8">
    <source>
        <dbReference type="Proteomes" id="UP000660668"/>
    </source>
</evidence>
<keyword evidence="5 6" id="KW-0472">Membrane</keyword>
<feature type="transmembrane region" description="Helical" evidence="6">
    <location>
        <begin position="187"/>
        <end position="205"/>
    </location>
</feature>
<dbReference type="RefSeq" id="WP_194696390.1">
    <property type="nucleotide sequence ID" value="NZ_JADKPO010000012.1"/>
</dbReference>
<sequence length="206" mass="20710">MLEVVIAGLVTGWAIAIPIGAVGALLVALTARTSIRTGSAAALGVATVDGAYAAVAVVGGAALSTRLEPYAGWLRAASALVLLGIAVLTVWMGRRSSGRSSAAPASARDLLPWQAFLAFVALTAVNPTTVVYFAAVVIGNPHLADGWAQGIVFVLAAFVASASWQLALAGLGAVLGRQVTSKRGRVVTAWVSGVVIAALAVRTLLG</sequence>
<dbReference type="Pfam" id="PF01810">
    <property type="entry name" value="LysE"/>
    <property type="match status" value="1"/>
</dbReference>
<evidence type="ECO:0000256" key="6">
    <source>
        <dbReference type="SAM" id="Phobius"/>
    </source>
</evidence>
<dbReference type="InterPro" id="IPR001123">
    <property type="entry name" value="LeuE-type"/>
</dbReference>
<feature type="transmembrane region" description="Helical" evidence="6">
    <location>
        <begin position="113"/>
        <end position="138"/>
    </location>
</feature>
<dbReference type="AlphaFoldDB" id="A0A930VIN0"/>
<proteinExistence type="predicted"/>
<evidence type="ECO:0000256" key="2">
    <source>
        <dbReference type="ARBA" id="ARBA00022475"/>
    </source>
</evidence>
<evidence type="ECO:0000256" key="4">
    <source>
        <dbReference type="ARBA" id="ARBA00022989"/>
    </source>
</evidence>
<keyword evidence="8" id="KW-1185">Reference proteome</keyword>
<comment type="subcellular location">
    <subcellularLocation>
        <location evidence="1">Cell membrane</location>
        <topology evidence="1">Multi-pass membrane protein</topology>
    </subcellularLocation>
</comment>
<dbReference type="Proteomes" id="UP000660668">
    <property type="component" value="Unassembled WGS sequence"/>
</dbReference>
<accession>A0A930VIN0</accession>
<evidence type="ECO:0000256" key="5">
    <source>
        <dbReference type="ARBA" id="ARBA00023136"/>
    </source>
</evidence>
<reference evidence="7" key="1">
    <citation type="submission" date="2020-11" db="EMBL/GenBank/DDBJ databases">
        <title>Nocardioides cynanchi sp. nov., isolated from soil of rhizosphere of Cynanchum wilfordii.</title>
        <authorList>
            <person name="Lee J.-S."/>
            <person name="Suh M.K."/>
            <person name="Kim J.-S."/>
        </authorList>
    </citation>
    <scope>NUCLEOTIDE SEQUENCE</scope>
    <source>
        <strain evidence="7">KCTC 19276</strain>
    </source>
</reference>
<dbReference type="GO" id="GO:0015171">
    <property type="term" value="F:amino acid transmembrane transporter activity"/>
    <property type="evidence" value="ECO:0007669"/>
    <property type="project" value="TreeGrafter"/>
</dbReference>
<dbReference type="GO" id="GO:0005886">
    <property type="term" value="C:plasma membrane"/>
    <property type="evidence" value="ECO:0007669"/>
    <property type="project" value="UniProtKB-SubCell"/>
</dbReference>
<feature type="transmembrane region" description="Helical" evidence="6">
    <location>
        <begin position="70"/>
        <end position="92"/>
    </location>
</feature>
<keyword evidence="4 6" id="KW-1133">Transmembrane helix</keyword>
<protein>
    <submittedName>
        <fullName evidence="7">LysE family transporter</fullName>
    </submittedName>
</protein>
<keyword evidence="3 6" id="KW-0812">Transmembrane</keyword>
<evidence type="ECO:0000256" key="1">
    <source>
        <dbReference type="ARBA" id="ARBA00004651"/>
    </source>
</evidence>
<keyword evidence="2" id="KW-1003">Cell membrane</keyword>
<dbReference type="EMBL" id="JADKPO010000012">
    <property type="protein sequence ID" value="MBF4768249.1"/>
    <property type="molecule type" value="Genomic_DNA"/>
</dbReference>
<comment type="caution">
    <text evidence="7">The sequence shown here is derived from an EMBL/GenBank/DDBJ whole genome shotgun (WGS) entry which is preliminary data.</text>
</comment>
<dbReference type="PANTHER" id="PTHR30086">
    <property type="entry name" value="ARGININE EXPORTER PROTEIN ARGO"/>
    <property type="match status" value="1"/>
</dbReference>
<name>A0A930VIN0_9ACTN</name>
<dbReference type="PANTHER" id="PTHR30086:SF20">
    <property type="entry name" value="ARGININE EXPORTER PROTEIN ARGO-RELATED"/>
    <property type="match status" value="1"/>
</dbReference>
<organism evidence="7 8">
    <name type="scientific">Nocardioides agariphilus</name>
    <dbReference type="NCBI Taxonomy" id="433664"/>
    <lineage>
        <taxon>Bacteria</taxon>
        <taxon>Bacillati</taxon>
        <taxon>Actinomycetota</taxon>
        <taxon>Actinomycetes</taxon>
        <taxon>Propionibacteriales</taxon>
        <taxon>Nocardioidaceae</taxon>
        <taxon>Nocardioides</taxon>
    </lineage>
</organism>
<evidence type="ECO:0000256" key="3">
    <source>
        <dbReference type="ARBA" id="ARBA00022692"/>
    </source>
</evidence>